<evidence type="ECO:0000256" key="1">
    <source>
        <dbReference type="SAM" id="SignalP"/>
    </source>
</evidence>
<dbReference type="EMBL" id="JACNYK010000001">
    <property type="protein sequence ID" value="MBD1424084.1"/>
    <property type="molecule type" value="Genomic_DNA"/>
</dbReference>
<evidence type="ECO:0000259" key="2">
    <source>
        <dbReference type="Pfam" id="PF16318"/>
    </source>
</evidence>
<protein>
    <submittedName>
        <fullName evidence="4">DUF5123 domain-containing protein</fullName>
    </submittedName>
</protein>
<reference evidence="4 5" key="1">
    <citation type="submission" date="2020-08" db="EMBL/GenBank/DDBJ databases">
        <title>Sphingobacterium sp. DN00404 isolated from aquaculture water.</title>
        <authorList>
            <person name="Zhang M."/>
        </authorList>
    </citation>
    <scope>NUCLEOTIDE SEQUENCE [LARGE SCALE GENOMIC DNA]</scope>
    <source>
        <strain evidence="4 5">KCTC 32294</strain>
    </source>
</reference>
<evidence type="ECO:0000313" key="5">
    <source>
        <dbReference type="Proteomes" id="UP000606494"/>
    </source>
</evidence>
<dbReference type="Pfam" id="PF17161">
    <property type="entry name" value="DUF5123"/>
    <property type="match status" value="1"/>
</dbReference>
<dbReference type="InterPro" id="IPR033427">
    <property type="entry name" value="DUF5123"/>
</dbReference>
<sequence>MRKILINMIMLVATALAMSSCEKKVNDWAVDPSHERLFRSLTFGPTLTGDTNVEIGYTQVVSADRYIFEFSKDSLEFNEIVKTVEILADTLTPFAPSTTPTRVLYQTIFEGLDGLSQYSVRMKGISDETGLESDYVQFAFRTAAEQLFTAPEIAVNSITLRWPKNSEVTHVFFGDTLANRTDTGIKVERIDLSAENKADGSITLRDLKAGTVYTVSIYKDDVQRGHMFIRTAGIAGGEVIAVKPGDNITSLAENAVAAGNSDITFVFAGGSTYDLGTVTIPAGVTNVSMTGEMTPTRTKPKVTINSFKLVNTQFGRVIFENLDIYAASGASFLITQEQNGANVAHYSFINCYIERFGNGVVRLNNAVTVGGVTFDNCQIDRNGGWGVVNVGGSEAVVDSIKFTNSTLTDLATQLMDVRVAVKKIAVENCTFYNQHASMAQLLRFDTNRLPLAFVGSNNIIAGTNSGAKLNATSYDHANFSLPVSFAGSYRTNEFEIERDSRGFADITLFSGSAADLFVDPDAGDFRIKPGNGFGGRGTAGDPRWFE</sequence>
<keyword evidence="1" id="KW-0732">Signal</keyword>
<feature type="chain" id="PRO_5046541493" evidence="1">
    <location>
        <begin position="18"/>
        <end position="546"/>
    </location>
</feature>
<dbReference type="Pfam" id="PF16318">
    <property type="entry name" value="DUF4957"/>
    <property type="match status" value="1"/>
</dbReference>
<name>A0ABR7XYF1_9SPHI</name>
<organism evidence="4 5">
    <name type="scientific">Sphingobacterium arenae</name>
    <dbReference type="NCBI Taxonomy" id="1280598"/>
    <lineage>
        <taxon>Bacteria</taxon>
        <taxon>Pseudomonadati</taxon>
        <taxon>Bacteroidota</taxon>
        <taxon>Sphingobacteriia</taxon>
        <taxon>Sphingobacteriales</taxon>
        <taxon>Sphingobacteriaceae</taxon>
        <taxon>Sphingobacterium</taxon>
    </lineage>
</organism>
<dbReference type="SUPFAM" id="SSF51126">
    <property type="entry name" value="Pectin lyase-like"/>
    <property type="match status" value="1"/>
</dbReference>
<dbReference type="PROSITE" id="PS51257">
    <property type="entry name" value="PROKAR_LIPOPROTEIN"/>
    <property type="match status" value="1"/>
</dbReference>
<dbReference type="Proteomes" id="UP000606494">
    <property type="component" value="Unassembled WGS sequence"/>
</dbReference>
<proteinExistence type="predicted"/>
<comment type="caution">
    <text evidence="4">The sequence shown here is derived from an EMBL/GenBank/DDBJ whole genome shotgun (WGS) entry which is preliminary data.</text>
</comment>
<evidence type="ECO:0000259" key="3">
    <source>
        <dbReference type="Pfam" id="PF17161"/>
    </source>
</evidence>
<feature type="domain" description="DUF4957" evidence="2">
    <location>
        <begin position="272"/>
        <end position="407"/>
    </location>
</feature>
<dbReference type="InterPro" id="IPR032530">
    <property type="entry name" value="DUF4957"/>
</dbReference>
<dbReference type="InterPro" id="IPR011050">
    <property type="entry name" value="Pectin_lyase_fold/virulence"/>
</dbReference>
<keyword evidence="5" id="KW-1185">Reference proteome</keyword>
<accession>A0ABR7XYF1</accession>
<feature type="signal peptide" evidence="1">
    <location>
        <begin position="1"/>
        <end position="17"/>
    </location>
</feature>
<feature type="domain" description="DUF5123" evidence="3">
    <location>
        <begin position="424"/>
        <end position="544"/>
    </location>
</feature>
<dbReference type="RefSeq" id="WP_190307267.1">
    <property type="nucleotide sequence ID" value="NZ_JACNYK010000001.1"/>
</dbReference>
<gene>
    <name evidence="4" type="ORF">H8B17_00705</name>
</gene>
<evidence type="ECO:0000313" key="4">
    <source>
        <dbReference type="EMBL" id="MBD1424084.1"/>
    </source>
</evidence>